<keyword evidence="2" id="KW-1185">Reference proteome</keyword>
<reference evidence="1 2" key="1">
    <citation type="journal article" date="2019" name="Commun. Biol.">
        <title>The bagworm genome reveals a unique fibroin gene that provides high tensile strength.</title>
        <authorList>
            <person name="Kono N."/>
            <person name="Nakamura H."/>
            <person name="Ohtoshi R."/>
            <person name="Tomita M."/>
            <person name="Numata K."/>
            <person name="Arakawa K."/>
        </authorList>
    </citation>
    <scope>NUCLEOTIDE SEQUENCE [LARGE SCALE GENOMIC DNA]</scope>
</reference>
<dbReference type="AlphaFoldDB" id="A0A4C1UK36"/>
<organism evidence="1 2">
    <name type="scientific">Eumeta variegata</name>
    <name type="common">Bagworm moth</name>
    <name type="synonym">Eumeta japonica</name>
    <dbReference type="NCBI Taxonomy" id="151549"/>
    <lineage>
        <taxon>Eukaryota</taxon>
        <taxon>Metazoa</taxon>
        <taxon>Ecdysozoa</taxon>
        <taxon>Arthropoda</taxon>
        <taxon>Hexapoda</taxon>
        <taxon>Insecta</taxon>
        <taxon>Pterygota</taxon>
        <taxon>Neoptera</taxon>
        <taxon>Endopterygota</taxon>
        <taxon>Lepidoptera</taxon>
        <taxon>Glossata</taxon>
        <taxon>Ditrysia</taxon>
        <taxon>Tineoidea</taxon>
        <taxon>Psychidae</taxon>
        <taxon>Oiketicinae</taxon>
        <taxon>Eumeta</taxon>
    </lineage>
</organism>
<dbReference type="OrthoDB" id="412793at2759"/>
<accession>A0A4C1UK36</accession>
<dbReference type="Proteomes" id="UP000299102">
    <property type="component" value="Unassembled WGS sequence"/>
</dbReference>
<gene>
    <name evidence="1" type="ORF">EVAR_23460_1</name>
</gene>
<dbReference type="EMBL" id="BGZK01000183">
    <property type="protein sequence ID" value="GBP26689.1"/>
    <property type="molecule type" value="Genomic_DNA"/>
</dbReference>
<comment type="caution">
    <text evidence="1">The sequence shown here is derived from an EMBL/GenBank/DDBJ whole genome shotgun (WGS) entry which is preliminary data.</text>
</comment>
<evidence type="ECO:0000313" key="2">
    <source>
        <dbReference type="Proteomes" id="UP000299102"/>
    </source>
</evidence>
<sequence>MFREYMFIVPEQNLSGFEQEHTGTRTRCPRAGVCPIPGSPIVSGGDKFPYREIRSSSLDCGDEVHHPSRLLSWTGETRTGKVRFGTLNVCGGMDDKIDDIYELMKDRRLEIICVNETKRKGVYTPDIFKPVEKREKFWADARNMIVKCDRNERIVYITDDRTDMRKS</sequence>
<name>A0A4C1UK36_EUMVA</name>
<protein>
    <submittedName>
        <fullName evidence="1">Uncharacterized protein</fullName>
    </submittedName>
</protein>
<evidence type="ECO:0000313" key="1">
    <source>
        <dbReference type="EMBL" id="GBP26689.1"/>
    </source>
</evidence>
<proteinExistence type="predicted"/>